<name>A0A645G994_9ZZZZ</name>
<evidence type="ECO:0000313" key="1">
    <source>
        <dbReference type="EMBL" id="MPN22369.1"/>
    </source>
</evidence>
<dbReference type="InterPro" id="IPR014197">
    <property type="entry name" value="Sporulation_prot_YunB"/>
</dbReference>
<protein>
    <submittedName>
        <fullName evidence="1">Sporulation protein YunB</fullName>
    </submittedName>
</protein>
<reference evidence="1" key="1">
    <citation type="submission" date="2019-08" db="EMBL/GenBank/DDBJ databases">
        <authorList>
            <person name="Kucharzyk K."/>
            <person name="Murdoch R.W."/>
            <person name="Higgins S."/>
            <person name="Loffler F."/>
        </authorList>
    </citation>
    <scope>NUCLEOTIDE SEQUENCE</scope>
</reference>
<comment type="caution">
    <text evidence="1">The sequence shown here is derived from an EMBL/GenBank/DDBJ whole genome shotgun (WGS) entry which is preliminary data.</text>
</comment>
<dbReference type="EMBL" id="VSSQ01070588">
    <property type="protein sequence ID" value="MPN22369.1"/>
    <property type="molecule type" value="Genomic_DNA"/>
</dbReference>
<proteinExistence type="predicted"/>
<organism evidence="1">
    <name type="scientific">bioreactor metagenome</name>
    <dbReference type="NCBI Taxonomy" id="1076179"/>
    <lineage>
        <taxon>unclassified sequences</taxon>
        <taxon>metagenomes</taxon>
        <taxon>ecological metagenomes</taxon>
    </lineage>
</organism>
<dbReference type="AlphaFoldDB" id="A0A645G994"/>
<dbReference type="NCBIfam" id="TIGR02832">
    <property type="entry name" value="spo_yunB"/>
    <property type="match status" value="1"/>
</dbReference>
<accession>A0A645G994</accession>
<dbReference type="PIRSF" id="PIRSF021383">
    <property type="entry name" value="YunB"/>
    <property type="match status" value="1"/>
</dbReference>
<sequence length="225" mass="24159">MKARATRALGWLLLAAVLLGLGVFAAVAGLQMKQLLTQLAITRVSNTVNGIVSQAVNETIDNGEIKYDDLISFEKDNEGKITAVKSNMPEFNRLQSQILKVILERLSDVSTKDLSIPVGSLTGSALLSGRGPGVKVRMQSVGSSRAHLENQFDSAGINQTKHRIMLEVDVSVAILLPGFNTATQVSNAFTVAETVIVGTVPENYTYFSNSGNQVDDARELILNKG</sequence>
<gene>
    <name evidence="1" type="primary">yunB_10</name>
    <name evidence="1" type="ORF">SDC9_169752</name>
</gene>
<dbReference type="Pfam" id="PF09560">
    <property type="entry name" value="Spore_YunB"/>
    <property type="match status" value="1"/>
</dbReference>